<comment type="caution">
    <text evidence="1">The sequence shown here is derived from an EMBL/GenBank/DDBJ whole genome shotgun (WGS) entry which is preliminary data.</text>
</comment>
<proteinExistence type="predicted"/>
<dbReference type="Proteomes" id="UP000290572">
    <property type="component" value="Unassembled WGS sequence"/>
</dbReference>
<reference evidence="1 2" key="1">
    <citation type="submission" date="2018-03" db="EMBL/GenBank/DDBJ databases">
        <title>Draft genome sequence of Rohu Carp (Labeo rohita).</title>
        <authorList>
            <person name="Das P."/>
            <person name="Kushwaha B."/>
            <person name="Joshi C.G."/>
            <person name="Kumar D."/>
            <person name="Nagpure N.S."/>
            <person name="Sahoo L."/>
            <person name="Das S.P."/>
            <person name="Bit A."/>
            <person name="Patnaik S."/>
            <person name="Meher P.K."/>
            <person name="Jayasankar P."/>
            <person name="Koringa P.G."/>
            <person name="Patel N.V."/>
            <person name="Hinsu A.T."/>
            <person name="Kumar R."/>
            <person name="Pandey M."/>
            <person name="Agarwal S."/>
            <person name="Srivastava S."/>
            <person name="Singh M."/>
            <person name="Iquebal M.A."/>
            <person name="Jaiswal S."/>
            <person name="Angadi U.B."/>
            <person name="Kumar N."/>
            <person name="Raza M."/>
            <person name="Shah T.M."/>
            <person name="Rai A."/>
            <person name="Jena J.K."/>
        </authorList>
    </citation>
    <scope>NUCLEOTIDE SEQUENCE [LARGE SCALE GENOMIC DNA]</scope>
    <source>
        <strain evidence="1">DASCIFA01</strain>
        <tissue evidence="1">Testis</tissue>
    </source>
</reference>
<evidence type="ECO:0000313" key="1">
    <source>
        <dbReference type="EMBL" id="RXN34967.1"/>
    </source>
</evidence>
<keyword evidence="2" id="KW-1185">Reference proteome</keyword>
<name>A0A498NU02_LABRO</name>
<gene>
    <name evidence="1" type="ORF">ROHU_035956</name>
</gene>
<accession>A0A498NU02</accession>
<protein>
    <submittedName>
        <fullName evidence="1">Uncharacterized protein</fullName>
    </submittedName>
</protein>
<dbReference type="EMBL" id="QBIY01011161">
    <property type="protein sequence ID" value="RXN34967.1"/>
    <property type="molecule type" value="Genomic_DNA"/>
</dbReference>
<sequence>MRCADLRGSPSSGTTSVLGAAPPRCAVLKKSSFWPYHTARSDSSVNILLESDTQSGGSSGLLRSLSRILVSTFLRMHRKSRSHSITAASRKRGSSIRHTAAYFSAFAVWTPADPCSISIPIRTDHSIFNALVVSLHDMLLNAKRVNAKALLSVWPLISAQLESNRHLITSTDRGMNFVPHIVS</sequence>
<evidence type="ECO:0000313" key="2">
    <source>
        <dbReference type="Proteomes" id="UP000290572"/>
    </source>
</evidence>
<dbReference type="AlphaFoldDB" id="A0A498NU02"/>
<organism evidence="1 2">
    <name type="scientific">Labeo rohita</name>
    <name type="common">Indian major carp</name>
    <name type="synonym">Cyprinus rohita</name>
    <dbReference type="NCBI Taxonomy" id="84645"/>
    <lineage>
        <taxon>Eukaryota</taxon>
        <taxon>Metazoa</taxon>
        <taxon>Chordata</taxon>
        <taxon>Craniata</taxon>
        <taxon>Vertebrata</taxon>
        <taxon>Euteleostomi</taxon>
        <taxon>Actinopterygii</taxon>
        <taxon>Neopterygii</taxon>
        <taxon>Teleostei</taxon>
        <taxon>Ostariophysi</taxon>
        <taxon>Cypriniformes</taxon>
        <taxon>Cyprinidae</taxon>
        <taxon>Labeoninae</taxon>
        <taxon>Labeonini</taxon>
        <taxon>Labeo</taxon>
    </lineage>
</organism>